<dbReference type="GO" id="GO:0006352">
    <property type="term" value="P:DNA-templated transcription initiation"/>
    <property type="evidence" value="ECO:0007669"/>
    <property type="project" value="InterPro"/>
</dbReference>
<evidence type="ECO:0000256" key="2">
    <source>
        <dbReference type="ARBA" id="ARBA00023015"/>
    </source>
</evidence>
<dbReference type="PANTHER" id="PTHR43133:SF46">
    <property type="entry name" value="RNA POLYMERASE SIGMA-70 FACTOR ECF SUBFAMILY"/>
    <property type="match status" value="1"/>
</dbReference>
<evidence type="ECO:0000259" key="5">
    <source>
        <dbReference type="Pfam" id="PF08281"/>
    </source>
</evidence>
<dbReference type="Gene3D" id="1.10.1740.10">
    <property type="match status" value="1"/>
</dbReference>
<evidence type="ECO:0000256" key="1">
    <source>
        <dbReference type="ARBA" id="ARBA00010641"/>
    </source>
</evidence>
<organism evidence="6 7">
    <name type="scientific">Pedobacter nutrimenti</name>
    <dbReference type="NCBI Taxonomy" id="1241337"/>
    <lineage>
        <taxon>Bacteria</taxon>
        <taxon>Pseudomonadati</taxon>
        <taxon>Bacteroidota</taxon>
        <taxon>Sphingobacteriia</taxon>
        <taxon>Sphingobacteriales</taxon>
        <taxon>Sphingobacteriaceae</taxon>
        <taxon>Pedobacter</taxon>
    </lineage>
</organism>
<gene>
    <name evidence="6" type="ORF">B0O44_111173</name>
</gene>
<comment type="similarity">
    <text evidence="1">Belongs to the sigma-70 factor family. ECF subfamily.</text>
</comment>
<dbReference type="InterPro" id="IPR013325">
    <property type="entry name" value="RNA_pol_sigma_r2"/>
</dbReference>
<dbReference type="Proteomes" id="UP000248198">
    <property type="component" value="Unassembled WGS sequence"/>
</dbReference>
<keyword evidence="4" id="KW-0804">Transcription</keyword>
<keyword evidence="2" id="KW-0805">Transcription regulation</keyword>
<dbReference type="EMBL" id="QKLU01000011">
    <property type="protein sequence ID" value="PYF68995.1"/>
    <property type="molecule type" value="Genomic_DNA"/>
</dbReference>
<feature type="domain" description="RNA polymerase sigma factor 70 region 4 type 2" evidence="5">
    <location>
        <begin position="122"/>
        <end position="172"/>
    </location>
</feature>
<dbReference type="InterPro" id="IPR013324">
    <property type="entry name" value="RNA_pol_sigma_r3/r4-like"/>
</dbReference>
<dbReference type="SUPFAM" id="SSF88659">
    <property type="entry name" value="Sigma3 and sigma4 domains of RNA polymerase sigma factors"/>
    <property type="match status" value="1"/>
</dbReference>
<dbReference type="NCBIfam" id="TIGR02937">
    <property type="entry name" value="sigma70-ECF"/>
    <property type="match status" value="1"/>
</dbReference>
<dbReference type="InterPro" id="IPR036388">
    <property type="entry name" value="WH-like_DNA-bd_sf"/>
</dbReference>
<dbReference type="Pfam" id="PF08281">
    <property type="entry name" value="Sigma70_r4_2"/>
    <property type="match status" value="1"/>
</dbReference>
<evidence type="ECO:0000256" key="3">
    <source>
        <dbReference type="ARBA" id="ARBA00023082"/>
    </source>
</evidence>
<dbReference type="AlphaFoldDB" id="A0A318U6L7"/>
<accession>A0A318U6L7</accession>
<dbReference type="Gene3D" id="1.10.10.10">
    <property type="entry name" value="Winged helix-like DNA-binding domain superfamily/Winged helix DNA-binding domain"/>
    <property type="match status" value="1"/>
</dbReference>
<dbReference type="InterPro" id="IPR014284">
    <property type="entry name" value="RNA_pol_sigma-70_dom"/>
</dbReference>
<name>A0A318U6L7_9SPHI</name>
<dbReference type="PANTHER" id="PTHR43133">
    <property type="entry name" value="RNA POLYMERASE ECF-TYPE SIGMA FACTO"/>
    <property type="match status" value="1"/>
</dbReference>
<dbReference type="OrthoDB" id="1097528at2"/>
<sequence length="199" mass="23958">MRIRYTELTDNELLFLMRNNKEEAFTEIYNRYWERLTAIGYYHTKSKSQAEEIVNDVLMGLWLRKKKLDIKSLPAYLGTAVKFSLFKVISREKRRNEIRAMQEFPEQHNDTTERLDAIFLQEYLDQIVEHLPEKARLVFKYSREQELSIKEIAKKMELSPKAVEYHMTKALKVLKGSMDKFNRFLFPSPLWRSGFRFFI</sequence>
<reference evidence="6 7" key="1">
    <citation type="submission" date="2018-06" db="EMBL/GenBank/DDBJ databases">
        <title>Genomic Encyclopedia of Archaeal and Bacterial Type Strains, Phase II (KMG-II): from individual species to whole genera.</title>
        <authorList>
            <person name="Goeker M."/>
        </authorList>
    </citation>
    <scope>NUCLEOTIDE SEQUENCE [LARGE SCALE GENOMIC DNA]</scope>
    <source>
        <strain evidence="6 7">DSM 27372</strain>
    </source>
</reference>
<dbReference type="GO" id="GO:0003677">
    <property type="term" value="F:DNA binding"/>
    <property type="evidence" value="ECO:0007669"/>
    <property type="project" value="InterPro"/>
</dbReference>
<keyword evidence="7" id="KW-1185">Reference proteome</keyword>
<evidence type="ECO:0000256" key="4">
    <source>
        <dbReference type="ARBA" id="ARBA00023163"/>
    </source>
</evidence>
<dbReference type="RefSeq" id="WP_110834656.1">
    <property type="nucleotide sequence ID" value="NZ_QKLU01000011.1"/>
</dbReference>
<evidence type="ECO:0000313" key="6">
    <source>
        <dbReference type="EMBL" id="PYF68995.1"/>
    </source>
</evidence>
<comment type="caution">
    <text evidence="6">The sequence shown here is derived from an EMBL/GenBank/DDBJ whole genome shotgun (WGS) entry which is preliminary data.</text>
</comment>
<dbReference type="InterPro" id="IPR039425">
    <property type="entry name" value="RNA_pol_sigma-70-like"/>
</dbReference>
<evidence type="ECO:0000313" key="7">
    <source>
        <dbReference type="Proteomes" id="UP000248198"/>
    </source>
</evidence>
<keyword evidence="3" id="KW-0731">Sigma factor</keyword>
<dbReference type="InterPro" id="IPR013249">
    <property type="entry name" value="RNA_pol_sigma70_r4_t2"/>
</dbReference>
<dbReference type="GO" id="GO:0016987">
    <property type="term" value="F:sigma factor activity"/>
    <property type="evidence" value="ECO:0007669"/>
    <property type="project" value="UniProtKB-KW"/>
</dbReference>
<protein>
    <submittedName>
        <fullName evidence="6">RNA polymerase sigma-70 factor (ECF subfamily)</fullName>
    </submittedName>
</protein>
<proteinExistence type="inferred from homology"/>
<dbReference type="SUPFAM" id="SSF88946">
    <property type="entry name" value="Sigma2 domain of RNA polymerase sigma factors"/>
    <property type="match status" value="1"/>
</dbReference>